<evidence type="ECO:0000313" key="2">
    <source>
        <dbReference type="EMBL" id="CAD1823557.1"/>
    </source>
</evidence>
<feature type="compositionally biased region" description="Basic and acidic residues" evidence="1">
    <location>
        <begin position="162"/>
        <end position="171"/>
    </location>
</feature>
<dbReference type="EMBL" id="LR862143">
    <property type="protein sequence ID" value="CAD1823557.1"/>
    <property type="molecule type" value="Genomic_DNA"/>
</dbReference>
<name>A0A6V7NYD2_ANACO</name>
<sequence length="179" mass="19354">MVSEATRAPSLAAPAASVAGRTHLPSLAYARPGLPRLPAPACPPPGSRRPCPSSPWSDLCSDVPGLFRCLRSPTAQTQDFLARPRHPLKGLDVPEAVLTLRSTVGHCGKRMSDVKFSETTRTAPTLHLTRNPRHPDPNGGEQDVQDESRIIVLTFRSVGVSSDHRKGDRNPKQCIENSN</sequence>
<proteinExistence type="predicted"/>
<feature type="region of interest" description="Disordered" evidence="1">
    <location>
        <begin position="115"/>
        <end position="179"/>
    </location>
</feature>
<dbReference type="AlphaFoldDB" id="A0A6V7NYD2"/>
<reference evidence="2" key="1">
    <citation type="submission" date="2020-07" db="EMBL/GenBank/DDBJ databases">
        <authorList>
            <person name="Lin J."/>
        </authorList>
    </citation>
    <scope>NUCLEOTIDE SEQUENCE</scope>
</reference>
<evidence type="ECO:0000256" key="1">
    <source>
        <dbReference type="SAM" id="MobiDB-lite"/>
    </source>
</evidence>
<gene>
    <name evidence="2" type="ORF">CB5_LOCUS6768</name>
</gene>
<protein>
    <submittedName>
        <fullName evidence="2">Uncharacterized protein</fullName>
    </submittedName>
</protein>
<organism evidence="2">
    <name type="scientific">Ananas comosus var. bracteatus</name>
    <name type="common">red pineapple</name>
    <dbReference type="NCBI Taxonomy" id="296719"/>
    <lineage>
        <taxon>Eukaryota</taxon>
        <taxon>Viridiplantae</taxon>
        <taxon>Streptophyta</taxon>
        <taxon>Embryophyta</taxon>
        <taxon>Tracheophyta</taxon>
        <taxon>Spermatophyta</taxon>
        <taxon>Magnoliopsida</taxon>
        <taxon>Liliopsida</taxon>
        <taxon>Poales</taxon>
        <taxon>Bromeliaceae</taxon>
        <taxon>Bromelioideae</taxon>
        <taxon>Ananas</taxon>
    </lineage>
</organism>
<accession>A0A6V7NYD2</accession>